<accession>A0ABT1A0E1</accession>
<dbReference type="Proteomes" id="UP001165283">
    <property type="component" value="Unassembled WGS sequence"/>
</dbReference>
<dbReference type="RefSeq" id="WP_252438984.1">
    <property type="nucleotide sequence ID" value="NZ_JAGSOV010000034.1"/>
</dbReference>
<name>A0ABT1A0E1_9PSEU</name>
<protein>
    <submittedName>
        <fullName evidence="1">Uncharacterized protein</fullName>
    </submittedName>
</protein>
<keyword evidence="2" id="KW-1185">Reference proteome</keyword>
<reference evidence="1" key="1">
    <citation type="submission" date="2021-04" db="EMBL/GenBank/DDBJ databases">
        <title>Pseudonocardia sp. nov., isolated from sandy soil of mangrove forest.</title>
        <authorList>
            <person name="Zan Z."/>
            <person name="Huang R."/>
            <person name="Liu W."/>
        </authorList>
    </citation>
    <scope>NUCLEOTIDE SEQUENCE</scope>
    <source>
        <strain evidence="1">S2-4</strain>
    </source>
</reference>
<evidence type="ECO:0000313" key="2">
    <source>
        <dbReference type="Proteomes" id="UP001165283"/>
    </source>
</evidence>
<dbReference type="EMBL" id="JAGSOV010000034">
    <property type="protein sequence ID" value="MCO1656354.1"/>
    <property type="molecule type" value="Genomic_DNA"/>
</dbReference>
<organism evidence="1 2">
    <name type="scientific">Pseudonocardia humida</name>
    <dbReference type="NCBI Taxonomy" id="2800819"/>
    <lineage>
        <taxon>Bacteria</taxon>
        <taxon>Bacillati</taxon>
        <taxon>Actinomycetota</taxon>
        <taxon>Actinomycetes</taxon>
        <taxon>Pseudonocardiales</taxon>
        <taxon>Pseudonocardiaceae</taxon>
        <taxon>Pseudonocardia</taxon>
    </lineage>
</organism>
<sequence length="406" mass="43717">MPYDVPGRADDLAPGLVKSWNDRIAAEFARLEPSFGSRFFSIDPVAVGSTARVPVTWFGDPAEPAFCLGAAAAQRLSDWDERGRAVLHNEYCEYAAVRAVDADGRRRLKRVQVTTELREYWVTLARSSPDAVRGLVTGITGTEPAWTDLYGVADPTALSEDARESAFAALVAGGQQGPPSGPLNTRNALFMSHPINGLDDLLFIIMFGARPLFTDRAGTLEPATKEQIFRESGSEHLACRHADPAAAMAAHGAAVSGRTVGFADPLGMYIQSFARDVFLLDGAPLPDGWVRFSRGDEGLHQRLEVGPPDDDPRFLDEAVTAEGATDEPVVGGHQIVRHVEVGPFVVVGPQTPLADGERTVLTTSDAPIVCREATVCQSIEQLQREFDAAHAGPLRRVGPRRTEPTG</sequence>
<gene>
    <name evidence="1" type="ORF">KDL28_14935</name>
</gene>
<comment type="caution">
    <text evidence="1">The sequence shown here is derived from an EMBL/GenBank/DDBJ whole genome shotgun (WGS) entry which is preliminary data.</text>
</comment>
<evidence type="ECO:0000313" key="1">
    <source>
        <dbReference type="EMBL" id="MCO1656354.1"/>
    </source>
</evidence>
<proteinExistence type="predicted"/>